<reference evidence="3" key="1">
    <citation type="submission" date="2015-07" db="EMBL/GenBank/DDBJ databases">
        <title>Lactobacillus ginsenosidimutans/EMML 3141/ whole genome sequencing.</title>
        <authorList>
            <person name="Kim M.K."/>
            <person name="Im W.-T."/>
            <person name="Srinivasan S."/>
            <person name="Lee J.-J."/>
        </authorList>
    </citation>
    <scope>NUCLEOTIDE SEQUENCE [LARGE SCALE GENOMIC DNA]</scope>
    <source>
        <strain evidence="3">EMML 3041</strain>
    </source>
</reference>
<keyword evidence="2" id="KW-0436">Ligase</keyword>
<dbReference type="OrthoDB" id="276580at2"/>
<evidence type="ECO:0000259" key="1">
    <source>
        <dbReference type="SMART" id="SM00873"/>
    </source>
</evidence>
<accession>A0A0H4QXS8</accession>
<evidence type="ECO:0000313" key="3">
    <source>
        <dbReference type="Proteomes" id="UP000036106"/>
    </source>
</evidence>
<dbReference type="KEGG" id="lgn:ABM34_01090"/>
<keyword evidence="3" id="KW-1185">Reference proteome</keyword>
<dbReference type="SUPFAM" id="SSF56037">
    <property type="entry name" value="PheT/TilS domain"/>
    <property type="match status" value="1"/>
</dbReference>
<evidence type="ECO:0000313" key="2">
    <source>
        <dbReference type="EMBL" id="AKP66280.1"/>
    </source>
</evidence>
<dbReference type="Pfam" id="PF03483">
    <property type="entry name" value="B3_4"/>
    <property type="match status" value="1"/>
</dbReference>
<dbReference type="Gene3D" id="3.50.40.10">
    <property type="entry name" value="Phenylalanyl-trna Synthetase, Chain B, domain 3"/>
    <property type="match status" value="1"/>
</dbReference>
<dbReference type="PATRIC" id="fig|1007676.4.peg.229"/>
<dbReference type="PANTHER" id="PTHR39209">
    <property type="match status" value="1"/>
</dbReference>
<dbReference type="GO" id="GO:0003723">
    <property type="term" value="F:RNA binding"/>
    <property type="evidence" value="ECO:0007669"/>
    <property type="project" value="InterPro"/>
</dbReference>
<proteinExistence type="predicted"/>
<dbReference type="InterPro" id="IPR005146">
    <property type="entry name" value="B3/B4_tRNA-bd"/>
</dbReference>
<dbReference type="Proteomes" id="UP000036106">
    <property type="component" value="Chromosome"/>
</dbReference>
<gene>
    <name evidence="2" type="ORF">ABM34_01090</name>
</gene>
<keyword evidence="2" id="KW-0030">Aminoacyl-tRNA synthetase</keyword>
<dbReference type="RefSeq" id="WP_048702555.1">
    <property type="nucleotide sequence ID" value="NZ_CP012034.1"/>
</dbReference>
<dbReference type="PANTHER" id="PTHR39209:SF2">
    <property type="entry name" value="CYTOPLASMIC PROTEIN"/>
    <property type="match status" value="1"/>
</dbReference>
<feature type="domain" description="B3/B4 tRNA-binding" evidence="1">
    <location>
        <begin position="66"/>
        <end position="215"/>
    </location>
</feature>
<dbReference type="InterPro" id="IPR020825">
    <property type="entry name" value="Phe-tRNA_synthase-like_B3/B4"/>
</dbReference>
<dbReference type="AlphaFoldDB" id="A0A0H4QXS8"/>
<name>A0A0H4QXS8_9LACO</name>
<dbReference type="GO" id="GO:0004826">
    <property type="term" value="F:phenylalanine-tRNA ligase activity"/>
    <property type="evidence" value="ECO:0007669"/>
    <property type="project" value="InterPro"/>
</dbReference>
<dbReference type="EMBL" id="CP012034">
    <property type="protein sequence ID" value="AKP66280.1"/>
    <property type="molecule type" value="Genomic_DNA"/>
</dbReference>
<organism evidence="2 3">
    <name type="scientific">Companilactobacillus ginsenosidimutans</name>
    <dbReference type="NCBI Taxonomy" id="1007676"/>
    <lineage>
        <taxon>Bacteria</taxon>
        <taxon>Bacillati</taxon>
        <taxon>Bacillota</taxon>
        <taxon>Bacilli</taxon>
        <taxon>Lactobacillales</taxon>
        <taxon>Lactobacillaceae</taxon>
        <taxon>Companilactobacillus</taxon>
    </lineage>
</organism>
<protein>
    <submittedName>
        <fullName evidence="2">tRNA synthetase subunit beta</fullName>
    </submittedName>
</protein>
<dbReference type="SMART" id="SM00873">
    <property type="entry name" value="B3_4"/>
    <property type="match status" value="1"/>
</dbReference>
<sequence length="238" mass="26993">MKNIVIDKEFWDLFPQGQISILRLEGIDNHVNEDDDPYFQKLLDDATEESKKFLTDETFRLNPVIDQWREALRKFKTKKGARSSIEALLKRVSQGKTFSPINPLVDIYNSVSLKYAMPCGGENVDKMDGDLHLGMAKGGEGFRPLGDDEDSPALEGEIIYYDKTGAVCRCMNWREAQRTMLTEDTTNAVMVIEGINDEQAKRADEAVIELKNLCKDYFKVDGEIGKLTIDNATEIIEK</sequence>
<dbReference type="STRING" id="1007676.ABM34_01090"/>